<protein>
    <recommendedName>
        <fullName evidence="15">NF-kappa-B-repressing factor</fullName>
    </recommendedName>
</protein>
<dbReference type="EMBL" id="CACVKT020005553">
    <property type="protein sequence ID" value="CAC5395602.1"/>
    <property type="molecule type" value="Genomic_DNA"/>
</dbReference>
<dbReference type="SUPFAM" id="SSF54768">
    <property type="entry name" value="dsRNA-binding domain-like"/>
    <property type="match status" value="1"/>
</dbReference>
<proteinExistence type="predicted"/>
<dbReference type="PROSITE" id="PS51061">
    <property type="entry name" value="R3H"/>
    <property type="match status" value="1"/>
</dbReference>
<evidence type="ECO:0000256" key="8">
    <source>
        <dbReference type="PROSITE-ProRule" id="PRU00266"/>
    </source>
</evidence>
<dbReference type="InterPro" id="IPR036867">
    <property type="entry name" value="R3H_dom_sf"/>
</dbReference>
<keyword evidence="4" id="KW-0347">Helicase</keyword>
<evidence type="ECO:0000256" key="5">
    <source>
        <dbReference type="ARBA" id="ARBA00022840"/>
    </source>
</evidence>
<dbReference type="InterPro" id="IPR014720">
    <property type="entry name" value="dsRBD_dom"/>
</dbReference>
<dbReference type="PANTHER" id="PTHR48430:SF1">
    <property type="entry name" value="PARTNER OF XRN-2 PROTEIN 1"/>
    <property type="match status" value="1"/>
</dbReference>
<feature type="domain" description="DRBM" evidence="9">
    <location>
        <begin position="237"/>
        <end position="305"/>
    </location>
</feature>
<evidence type="ECO:0000256" key="6">
    <source>
        <dbReference type="ARBA" id="ARBA00022884"/>
    </source>
</evidence>
<evidence type="ECO:0000259" key="11">
    <source>
        <dbReference type="PROSITE" id="PS51061"/>
    </source>
</evidence>
<dbReference type="GO" id="GO:0005524">
    <property type="term" value="F:ATP binding"/>
    <property type="evidence" value="ECO:0007669"/>
    <property type="project" value="UniProtKB-KW"/>
</dbReference>
<evidence type="ECO:0000256" key="1">
    <source>
        <dbReference type="ARBA" id="ARBA00004123"/>
    </source>
</evidence>
<dbReference type="Pfam" id="PF01585">
    <property type="entry name" value="G-patch"/>
    <property type="match status" value="1"/>
</dbReference>
<dbReference type="OrthoDB" id="2359216at2759"/>
<dbReference type="InterPro" id="IPR001374">
    <property type="entry name" value="R3H_dom"/>
</dbReference>
<evidence type="ECO:0000256" key="3">
    <source>
        <dbReference type="ARBA" id="ARBA00022801"/>
    </source>
</evidence>
<dbReference type="Pfam" id="PF00035">
    <property type="entry name" value="dsrm"/>
    <property type="match status" value="1"/>
</dbReference>
<feature type="domain" description="G-patch" evidence="10">
    <location>
        <begin position="532"/>
        <end position="580"/>
    </location>
</feature>
<evidence type="ECO:0000256" key="7">
    <source>
        <dbReference type="ARBA" id="ARBA00023242"/>
    </source>
</evidence>
<dbReference type="GO" id="GO:0003677">
    <property type="term" value="F:DNA binding"/>
    <property type="evidence" value="ECO:0007669"/>
    <property type="project" value="UniProtKB-ARBA"/>
</dbReference>
<dbReference type="PANTHER" id="PTHR48430">
    <property type="entry name" value="PARTNER OF XRN-2 PROTEIN 1"/>
    <property type="match status" value="1"/>
</dbReference>
<dbReference type="PROSITE" id="PS51827">
    <property type="entry name" value="XTBD"/>
    <property type="match status" value="1"/>
</dbReference>
<sequence length="677" mass="75816">MSTQDTSTATGGPVICIYICTRYMKMFSSSKEIDVERFRSPFESNTEWNIRKKFLVEHVNKFDEDRLICLSLCYVNVRQMGCSYPTEVMKQLNELAKDLGEDDISDVTNLPSRIKGIETVKFVKSSDKISQDSCSSLGPSPPKKIVPMFGMNFVKSSSEFKSTDVAMHEEQSQQKSDQSLVHVCDMKPFPTQRAKGSGLGYGTPKYSITGIKDIDIRFRTLANAITDLKKKFGSAKNSIEILQMAVDKTKMSLDTKFRDVVGSQFAHTFVCSLTVDFVEISEGKATNKKAAKHTAFDLAVEKLHSTDICVDQSIPDRPVLKQYSVQRQSFNSECTTKQTANNDNLVKQKIAYNLPCSFVSHNTQPDSFEASKSFSYDSSNYDDSASYNSEMYESNFKAVSKGNRQVANSLNGDITKFIIFENVSIDNTSNPYSILRQSCDINKALLEFHYELDSNGVNMHCTVDVEGETIAEASEEGKIHVKTLAALKAINELRKICWTIKIKQSIDCQSDDSISRDSVMGEIQKQMETISDDNIGSKLLRKMGWSGGGVGAEGNIGREEPVAVSLQQIINREGLGLNSGDGMKDFRNKVRKVVEDYAKSDAQEDLSFTSDYTKEERAYIHTISQRLGLKSQSRGKGDNRYLTLSRKRTTNQLFDHLINEGGSTHKYELVPPENSEY</sequence>
<dbReference type="Gene3D" id="3.30.160.20">
    <property type="match status" value="1"/>
</dbReference>
<dbReference type="PROSITE" id="PS50174">
    <property type="entry name" value="G_PATCH"/>
    <property type="match status" value="1"/>
</dbReference>
<keyword evidence="5" id="KW-0067">ATP-binding</keyword>
<evidence type="ECO:0000256" key="4">
    <source>
        <dbReference type="ARBA" id="ARBA00022806"/>
    </source>
</evidence>
<evidence type="ECO:0000259" key="9">
    <source>
        <dbReference type="PROSITE" id="PS50137"/>
    </source>
</evidence>
<dbReference type="Gene3D" id="3.30.1370.50">
    <property type="entry name" value="R3H-like domain"/>
    <property type="match status" value="1"/>
</dbReference>
<evidence type="ECO:0008006" key="15">
    <source>
        <dbReference type="Google" id="ProtNLM"/>
    </source>
</evidence>
<dbReference type="AlphaFoldDB" id="A0A6J8CKJ3"/>
<dbReference type="GO" id="GO:0004386">
    <property type="term" value="F:helicase activity"/>
    <property type="evidence" value="ECO:0007669"/>
    <property type="project" value="UniProtKB-KW"/>
</dbReference>
<keyword evidence="14" id="KW-1185">Reference proteome</keyword>
<evidence type="ECO:0000256" key="2">
    <source>
        <dbReference type="ARBA" id="ARBA00022741"/>
    </source>
</evidence>
<name>A0A6J8CKJ3_MYTCO</name>
<keyword evidence="6 8" id="KW-0694">RNA-binding</keyword>
<comment type="subcellular location">
    <subcellularLocation>
        <location evidence="1">Nucleus</location>
    </subcellularLocation>
</comment>
<evidence type="ECO:0000259" key="10">
    <source>
        <dbReference type="PROSITE" id="PS50174"/>
    </source>
</evidence>
<keyword evidence="2" id="KW-0547">Nucleotide-binding</keyword>
<dbReference type="GO" id="GO:0016787">
    <property type="term" value="F:hydrolase activity"/>
    <property type="evidence" value="ECO:0007669"/>
    <property type="project" value="UniProtKB-KW"/>
</dbReference>
<dbReference type="SMART" id="SM00443">
    <property type="entry name" value="G_patch"/>
    <property type="match status" value="1"/>
</dbReference>
<dbReference type="PROSITE" id="PS50137">
    <property type="entry name" value="DS_RBD"/>
    <property type="match status" value="1"/>
</dbReference>
<accession>A0A6J8CKJ3</accession>
<dbReference type="Pfam" id="PF01424">
    <property type="entry name" value="R3H"/>
    <property type="match status" value="1"/>
</dbReference>
<evidence type="ECO:0000313" key="13">
    <source>
        <dbReference type="EMBL" id="CAC5395602.1"/>
    </source>
</evidence>
<dbReference type="SUPFAM" id="SSF82708">
    <property type="entry name" value="R3H domain"/>
    <property type="match status" value="1"/>
</dbReference>
<dbReference type="InterPro" id="IPR000467">
    <property type="entry name" value="G_patch_dom"/>
</dbReference>
<dbReference type="SMART" id="SM00393">
    <property type="entry name" value="R3H"/>
    <property type="match status" value="1"/>
</dbReference>
<dbReference type="FunFam" id="3.30.1370.50:FF:000002">
    <property type="entry name" value="Immunoglobulin mu DNA-binding protein 2"/>
    <property type="match status" value="1"/>
</dbReference>
<dbReference type="InterPro" id="IPR034071">
    <property type="entry name" value="R3H_NRF"/>
</dbReference>
<evidence type="ECO:0000313" key="14">
    <source>
        <dbReference type="Proteomes" id="UP000507470"/>
    </source>
</evidence>
<dbReference type="CDD" id="cd02640">
    <property type="entry name" value="R3H_NRF"/>
    <property type="match status" value="1"/>
</dbReference>
<reference evidence="13 14" key="1">
    <citation type="submission" date="2020-06" db="EMBL/GenBank/DDBJ databases">
        <authorList>
            <person name="Li R."/>
            <person name="Bekaert M."/>
        </authorList>
    </citation>
    <scope>NUCLEOTIDE SEQUENCE [LARGE SCALE GENOMIC DNA]</scope>
    <source>
        <strain evidence="14">wild</strain>
    </source>
</reference>
<dbReference type="Pfam" id="PF11952">
    <property type="entry name" value="XTBD"/>
    <property type="match status" value="1"/>
</dbReference>
<gene>
    <name evidence="13" type="ORF">MCOR_30258</name>
</gene>
<keyword evidence="7" id="KW-0539">Nucleus</keyword>
<evidence type="ECO:0000259" key="12">
    <source>
        <dbReference type="PROSITE" id="PS51827"/>
    </source>
</evidence>
<feature type="domain" description="R3H" evidence="11">
    <location>
        <begin position="584"/>
        <end position="648"/>
    </location>
</feature>
<feature type="domain" description="XRN2-binding (XTBD)" evidence="12">
    <location>
        <begin position="35"/>
        <end position="120"/>
    </location>
</feature>
<dbReference type="Proteomes" id="UP000507470">
    <property type="component" value="Unassembled WGS sequence"/>
</dbReference>
<dbReference type="GO" id="GO:0005634">
    <property type="term" value="C:nucleus"/>
    <property type="evidence" value="ECO:0007669"/>
    <property type="project" value="UniProtKB-SubCell"/>
</dbReference>
<organism evidence="13 14">
    <name type="scientific">Mytilus coruscus</name>
    <name type="common">Sea mussel</name>
    <dbReference type="NCBI Taxonomy" id="42192"/>
    <lineage>
        <taxon>Eukaryota</taxon>
        <taxon>Metazoa</taxon>
        <taxon>Spiralia</taxon>
        <taxon>Lophotrochozoa</taxon>
        <taxon>Mollusca</taxon>
        <taxon>Bivalvia</taxon>
        <taxon>Autobranchia</taxon>
        <taxon>Pteriomorphia</taxon>
        <taxon>Mytilida</taxon>
        <taxon>Mytiloidea</taxon>
        <taxon>Mytilidae</taxon>
        <taxon>Mytilinae</taxon>
        <taxon>Mytilus</taxon>
    </lineage>
</organism>
<dbReference type="InterPro" id="IPR021859">
    <property type="entry name" value="XTBD"/>
</dbReference>
<dbReference type="GO" id="GO:0003723">
    <property type="term" value="F:RNA binding"/>
    <property type="evidence" value="ECO:0007669"/>
    <property type="project" value="UniProtKB-UniRule"/>
</dbReference>
<keyword evidence="3" id="KW-0378">Hydrolase</keyword>